<organism evidence="3">
    <name type="scientific">Schizophyllum commune (strain H4-8 / FGSC 9210)</name>
    <name type="common">Split gill fungus</name>
    <dbReference type="NCBI Taxonomy" id="578458"/>
    <lineage>
        <taxon>Eukaryota</taxon>
        <taxon>Fungi</taxon>
        <taxon>Dikarya</taxon>
        <taxon>Basidiomycota</taxon>
        <taxon>Agaricomycotina</taxon>
        <taxon>Agaricomycetes</taxon>
        <taxon>Agaricomycetidae</taxon>
        <taxon>Agaricales</taxon>
        <taxon>Schizophyllaceae</taxon>
        <taxon>Schizophyllum</taxon>
    </lineage>
</organism>
<dbReference type="HOGENOM" id="CLU_1682179_0_0_1"/>
<feature type="region of interest" description="Disordered" evidence="1">
    <location>
        <begin position="1"/>
        <end position="29"/>
    </location>
</feature>
<name>D8QEJ9_SCHCM</name>
<sequence>MFSSWGAAKAPPSTSAARIPAPPPPTRQSRIRELWAGFEQWHAQAKGAADAKRVEAYKTLDKSHKSNKKNKASKAEHEKAKEQKAREIETELVHSARDEWMRRLSENNLRAEDWDDMSVAETRAVEKLLGDRYEDTTPLAAPAPAAAGSPRGGFVLV</sequence>
<dbReference type="GeneID" id="9596965"/>
<dbReference type="KEGG" id="scm:SCHCO_02512836"/>
<dbReference type="AlphaFoldDB" id="D8QEJ9"/>
<dbReference type="OrthoDB" id="3038408at2759"/>
<proteinExistence type="predicted"/>
<dbReference type="VEuPathDB" id="FungiDB:SCHCODRAFT_02512836"/>
<dbReference type="InParanoid" id="D8QEJ9"/>
<feature type="compositionally biased region" description="Low complexity" evidence="1">
    <location>
        <begin position="10"/>
        <end position="19"/>
    </location>
</feature>
<evidence type="ECO:0000313" key="3">
    <source>
        <dbReference type="Proteomes" id="UP000007431"/>
    </source>
</evidence>
<accession>D8QEJ9</accession>
<evidence type="ECO:0000313" key="2">
    <source>
        <dbReference type="EMBL" id="EFI94181.1"/>
    </source>
</evidence>
<evidence type="ECO:0000256" key="1">
    <source>
        <dbReference type="SAM" id="MobiDB-lite"/>
    </source>
</evidence>
<feature type="non-terminal residue" evidence="2">
    <location>
        <position position="157"/>
    </location>
</feature>
<gene>
    <name evidence="2" type="ORF">SCHCODRAFT_12000</name>
</gene>
<reference evidence="2 3" key="1">
    <citation type="journal article" date="2010" name="Nat. Biotechnol.">
        <title>Genome sequence of the model mushroom Schizophyllum commune.</title>
        <authorList>
            <person name="Ohm R.A."/>
            <person name="de Jong J.F."/>
            <person name="Lugones L.G."/>
            <person name="Aerts A."/>
            <person name="Kothe E."/>
            <person name="Stajich J.E."/>
            <person name="de Vries R.P."/>
            <person name="Record E."/>
            <person name="Levasseur A."/>
            <person name="Baker S.E."/>
            <person name="Bartholomew K.A."/>
            <person name="Coutinho P.M."/>
            <person name="Erdmann S."/>
            <person name="Fowler T.J."/>
            <person name="Gathman A.C."/>
            <person name="Lombard V."/>
            <person name="Henrissat B."/>
            <person name="Knabe N."/>
            <person name="Kuees U."/>
            <person name="Lilly W.W."/>
            <person name="Lindquist E."/>
            <person name="Lucas S."/>
            <person name="Magnuson J.K."/>
            <person name="Piumi F."/>
            <person name="Raudaskoski M."/>
            <person name="Salamov A."/>
            <person name="Schmutz J."/>
            <person name="Schwarze F.W.M.R."/>
            <person name="vanKuyk P.A."/>
            <person name="Horton J.S."/>
            <person name="Grigoriev I.V."/>
            <person name="Woesten H.A.B."/>
        </authorList>
    </citation>
    <scope>NUCLEOTIDE SEQUENCE [LARGE SCALE GENOMIC DNA]</scope>
    <source>
        <strain evidence="3">H4-8 / FGSC 9210</strain>
    </source>
</reference>
<feature type="compositionally biased region" description="Basic and acidic residues" evidence="1">
    <location>
        <begin position="73"/>
        <end position="88"/>
    </location>
</feature>
<dbReference type="Proteomes" id="UP000007431">
    <property type="component" value="Unassembled WGS sequence"/>
</dbReference>
<keyword evidence="3" id="KW-1185">Reference proteome</keyword>
<protein>
    <submittedName>
        <fullName evidence="2">Expressed protein</fullName>
    </submittedName>
</protein>
<feature type="region of interest" description="Disordered" evidence="1">
    <location>
        <begin position="137"/>
        <end position="157"/>
    </location>
</feature>
<feature type="region of interest" description="Disordered" evidence="1">
    <location>
        <begin position="46"/>
        <end position="88"/>
    </location>
</feature>
<dbReference type="EMBL" id="GL377310">
    <property type="protein sequence ID" value="EFI94181.1"/>
    <property type="molecule type" value="Genomic_DNA"/>
</dbReference>
<feature type="compositionally biased region" description="Basic and acidic residues" evidence="1">
    <location>
        <begin position="49"/>
        <end position="64"/>
    </location>
</feature>